<feature type="domain" description="GGDEF" evidence="2">
    <location>
        <begin position="216"/>
        <end position="354"/>
    </location>
</feature>
<comment type="caution">
    <text evidence="3">The sequence shown here is derived from an EMBL/GenBank/DDBJ whole genome shotgun (WGS) entry which is preliminary data.</text>
</comment>
<protein>
    <submittedName>
        <fullName evidence="3">Sensor domain-containing phosphodiesterase</fullName>
    </submittedName>
</protein>
<dbReference type="GO" id="GO:0071111">
    <property type="term" value="F:cyclic-guanylate-specific phosphodiesterase activity"/>
    <property type="evidence" value="ECO:0007669"/>
    <property type="project" value="InterPro"/>
</dbReference>
<reference evidence="4" key="1">
    <citation type="journal article" date="2018" name="Front. Microbiol.">
        <title>Genome-Based Analysis Reveals the Taxonomy and Diversity of the Family Idiomarinaceae.</title>
        <authorList>
            <person name="Liu Y."/>
            <person name="Lai Q."/>
            <person name="Shao Z."/>
        </authorList>
    </citation>
    <scope>NUCLEOTIDE SEQUENCE [LARGE SCALE GENOMIC DNA]</scope>
    <source>
        <strain evidence="4">BH195</strain>
    </source>
</reference>
<dbReference type="SMART" id="SM00065">
    <property type="entry name" value="GAF"/>
    <property type="match status" value="1"/>
</dbReference>
<dbReference type="SUPFAM" id="SSF141868">
    <property type="entry name" value="EAL domain-like"/>
    <property type="match status" value="1"/>
</dbReference>
<dbReference type="Gene3D" id="3.30.70.270">
    <property type="match status" value="1"/>
</dbReference>
<sequence length="620" mass="70625">MSQSKEHSNQKDASIPADHRREKERLASLHASNLLDSQPGAQFDRITRLAQTIFDVEVATISLIDVNRQWFLSKCGLDAKETSREVAFCAHAIHEDEILVIEDARADERFKDNPLVTGSPYIRFYAGAVLRDPEGLPLGTLCIFDPRPRKMSEREERTLIALLDVAQHEIFQTTEDTIERASMQLKLSKDPVTNAYWEHAFADEISRISTPESASSPYCIAALEGANFPVISRAYGRAVGDEILYELSNRVQRFFADFEKVVFAITKSDRLITYFSDSKEEFTSEKAQHELLRKLKEALLDPFRTSVEDFTPNINVVFISEEASHPYQEVLKSLDISLDYLQKNKGIQYEIVSPWRRAQSERFFEVTRGLDDAIFNDKLRLVYQPKVRSVDQNVVGFEALLRWNHPTLGVVSPLEIVESAKESGKMLRLDQWVIDSAAREFSRWERQGLFTAKISVNISADTIQSKEFHSWLRLHIDGGIIKPSCIDIEIVESSIIEDFDSVVEAMHKIIDMGFSFSLDDFGTGYSSLAYLKQLPISTLKIDKSFINEIVEEQKAASMCLNIIRTARDMGMTCLAEGVESVEQFQLVRAFHCEQIQGYYFSEPIEVSEIHNRIDAFGAIR</sequence>
<dbReference type="RefSeq" id="WP_126761537.1">
    <property type="nucleotide sequence ID" value="NZ_JBHLTZ010000004.1"/>
</dbReference>
<gene>
    <name evidence="3" type="ORF">CWI69_02390</name>
</gene>
<dbReference type="InterPro" id="IPR029016">
    <property type="entry name" value="GAF-like_dom_sf"/>
</dbReference>
<dbReference type="InterPro" id="IPR001633">
    <property type="entry name" value="EAL_dom"/>
</dbReference>
<dbReference type="InterPro" id="IPR050706">
    <property type="entry name" value="Cyclic-di-GMP_PDE-like"/>
</dbReference>
<organism evidence="3 4">
    <name type="scientific">Pseudidiomarina halophila</name>
    <dbReference type="NCBI Taxonomy" id="1449799"/>
    <lineage>
        <taxon>Bacteria</taxon>
        <taxon>Pseudomonadati</taxon>
        <taxon>Pseudomonadota</taxon>
        <taxon>Gammaproteobacteria</taxon>
        <taxon>Alteromonadales</taxon>
        <taxon>Idiomarinaceae</taxon>
        <taxon>Pseudidiomarina</taxon>
    </lineage>
</organism>
<evidence type="ECO:0000259" key="2">
    <source>
        <dbReference type="PROSITE" id="PS50887"/>
    </source>
</evidence>
<dbReference type="Pfam" id="PF00563">
    <property type="entry name" value="EAL"/>
    <property type="match status" value="1"/>
</dbReference>
<dbReference type="Gene3D" id="3.20.20.450">
    <property type="entry name" value="EAL domain"/>
    <property type="match status" value="1"/>
</dbReference>
<dbReference type="Proteomes" id="UP000287198">
    <property type="component" value="Unassembled WGS sequence"/>
</dbReference>
<dbReference type="OrthoDB" id="9804951at2"/>
<dbReference type="Gene3D" id="3.30.450.40">
    <property type="match status" value="1"/>
</dbReference>
<evidence type="ECO:0000259" key="1">
    <source>
        <dbReference type="PROSITE" id="PS50883"/>
    </source>
</evidence>
<keyword evidence="4" id="KW-1185">Reference proteome</keyword>
<dbReference type="EMBL" id="PIPW01000001">
    <property type="protein sequence ID" value="RUO54286.1"/>
    <property type="molecule type" value="Genomic_DNA"/>
</dbReference>
<feature type="domain" description="EAL" evidence="1">
    <location>
        <begin position="363"/>
        <end position="617"/>
    </location>
</feature>
<dbReference type="Pfam" id="PF00990">
    <property type="entry name" value="GGDEF"/>
    <property type="match status" value="1"/>
</dbReference>
<dbReference type="InterPro" id="IPR003018">
    <property type="entry name" value="GAF"/>
</dbReference>
<evidence type="ECO:0000313" key="4">
    <source>
        <dbReference type="Proteomes" id="UP000287198"/>
    </source>
</evidence>
<accession>A0A432Y014</accession>
<name>A0A432Y014_9GAMM</name>
<dbReference type="InterPro" id="IPR043128">
    <property type="entry name" value="Rev_trsase/Diguanyl_cyclase"/>
</dbReference>
<dbReference type="InterPro" id="IPR000160">
    <property type="entry name" value="GGDEF_dom"/>
</dbReference>
<dbReference type="PROSITE" id="PS50887">
    <property type="entry name" value="GGDEF"/>
    <property type="match status" value="1"/>
</dbReference>
<evidence type="ECO:0000313" key="3">
    <source>
        <dbReference type="EMBL" id="RUO54286.1"/>
    </source>
</evidence>
<dbReference type="PROSITE" id="PS50883">
    <property type="entry name" value="EAL"/>
    <property type="match status" value="1"/>
</dbReference>
<dbReference type="SUPFAM" id="SSF55781">
    <property type="entry name" value="GAF domain-like"/>
    <property type="match status" value="1"/>
</dbReference>
<dbReference type="AlphaFoldDB" id="A0A432Y014"/>
<dbReference type="SMART" id="SM00052">
    <property type="entry name" value="EAL"/>
    <property type="match status" value="1"/>
</dbReference>
<proteinExistence type="predicted"/>
<dbReference type="InterPro" id="IPR035919">
    <property type="entry name" value="EAL_sf"/>
</dbReference>
<dbReference type="Pfam" id="PF01590">
    <property type="entry name" value="GAF"/>
    <property type="match status" value="1"/>
</dbReference>
<dbReference type="PANTHER" id="PTHR33121">
    <property type="entry name" value="CYCLIC DI-GMP PHOSPHODIESTERASE PDEF"/>
    <property type="match status" value="1"/>
</dbReference>
<dbReference type="PANTHER" id="PTHR33121:SF19">
    <property type="entry name" value="CYCLIC DI-GMP PHOSPHODIESTERASE PA2567"/>
    <property type="match status" value="1"/>
</dbReference>
<dbReference type="CDD" id="cd01948">
    <property type="entry name" value="EAL"/>
    <property type="match status" value="1"/>
</dbReference>